<gene>
    <name evidence="2" type="ORF">EDC24_2579</name>
</gene>
<organism evidence="2 3">
    <name type="scientific">Aquisalibacillus elongatus</name>
    <dbReference type="NCBI Taxonomy" id="485577"/>
    <lineage>
        <taxon>Bacteria</taxon>
        <taxon>Bacillati</taxon>
        <taxon>Bacillota</taxon>
        <taxon>Bacilli</taxon>
        <taxon>Bacillales</taxon>
        <taxon>Bacillaceae</taxon>
        <taxon>Aquisalibacillus</taxon>
    </lineage>
</organism>
<name>A0A3N5C323_9BACI</name>
<accession>A0A3N5C323</accession>
<dbReference type="OrthoDB" id="2596219at2"/>
<feature type="transmembrane region" description="Helical" evidence="1">
    <location>
        <begin position="124"/>
        <end position="142"/>
    </location>
</feature>
<dbReference type="AlphaFoldDB" id="A0A3N5C323"/>
<dbReference type="Proteomes" id="UP000276443">
    <property type="component" value="Unassembled WGS sequence"/>
</dbReference>
<keyword evidence="3" id="KW-1185">Reference proteome</keyword>
<keyword evidence="1" id="KW-1133">Transmembrane helix</keyword>
<feature type="transmembrane region" description="Helical" evidence="1">
    <location>
        <begin position="148"/>
        <end position="168"/>
    </location>
</feature>
<evidence type="ECO:0000313" key="2">
    <source>
        <dbReference type="EMBL" id="RPF50611.1"/>
    </source>
</evidence>
<dbReference type="EMBL" id="RKRF01000012">
    <property type="protein sequence ID" value="RPF50611.1"/>
    <property type="molecule type" value="Genomic_DNA"/>
</dbReference>
<proteinExistence type="predicted"/>
<sequence length="188" mass="21354">MRKSILLIFWGLIIVFFDFRINSFDLLMNPLGYILVASGLNDFSQNYQPAKTAKAFTYILVVVSIPQIIIDDATVISEYWNFYSSAVSILNIVLAYFIFLLLIELAQAYNQTELESRSKNTMKGYLITMILVTFVSTFAINFSSSLGLIIGLAIAGFIAQIVFIVLIFKFRNLDEHTDYEETHINTEG</sequence>
<reference evidence="2 3" key="1">
    <citation type="submission" date="2018-11" db="EMBL/GenBank/DDBJ databases">
        <title>Genomic Encyclopedia of Type Strains, Phase IV (KMG-IV): sequencing the most valuable type-strain genomes for metagenomic binning, comparative biology and taxonomic classification.</title>
        <authorList>
            <person name="Goeker M."/>
        </authorList>
    </citation>
    <scope>NUCLEOTIDE SEQUENCE [LARGE SCALE GENOMIC DNA]</scope>
    <source>
        <strain evidence="2 3">DSM 18090</strain>
    </source>
</reference>
<protein>
    <submittedName>
        <fullName evidence="2">Uncharacterized protein</fullName>
    </submittedName>
</protein>
<feature type="transmembrane region" description="Helical" evidence="1">
    <location>
        <begin position="5"/>
        <end position="21"/>
    </location>
</feature>
<feature type="transmembrane region" description="Helical" evidence="1">
    <location>
        <begin position="82"/>
        <end position="103"/>
    </location>
</feature>
<comment type="caution">
    <text evidence="2">The sequence shown here is derived from an EMBL/GenBank/DDBJ whole genome shotgun (WGS) entry which is preliminary data.</text>
</comment>
<evidence type="ECO:0000256" key="1">
    <source>
        <dbReference type="SAM" id="Phobius"/>
    </source>
</evidence>
<evidence type="ECO:0000313" key="3">
    <source>
        <dbReference type="Proteomes" id="UP000276443"/>
    </source>
</evidence>
<keyword evidence="1" id="KW-0472">Membrane</keyword>
<keyword evidence="1" id="KW-0812">Transmembrane</keyword>
<dbReference type="RefSeq" id="WP_124223170.1">
    <property type="nucleotide sequence ID" value="NZ_RKRF01000012.1"/>
</dbReference>